<evidence type="ECO:0000313" key="1">
    <source>
        <dbReference type="EMBL" id="EIE87423.1"/>
    </source>
</evidence>
<dbReference type="Pfam" id="PF06522">
    <property type="entry name" value="B12D"/>
    <property type="match status" value="1"/>
</dbReference>
<dbReference type="Proteomes" id="UP000009138">
    <property type="component" value="Unassembled WGS sequence"/>
</dbReference>
<proteinExistence type="predicted"/>
<dbReference type="VEuPathDB" id="FungiDB:RO3G_12134"/>
<keyword evidence="2" id="KW-1185">Reference proteome</keyword>
<dbReference type="InterPro" id="IPR010530">
    <property type="entry name" value="B12D"/>
</dbReference>
<accession>I1CG43</accession>
<dbReference type="InParanoid" id="I1CG43"/>
<name>I1CG43_RHIO9</name>
<dbReference type="EMBL" id="CH476741">
    <property type="protein sequence ID" value="EIE87423.1"/>
    <property type="molecule type" value="Genomic_DNA"/>
</dbReference>
<dbReference type="GeneID" id="93619099"/>
<sequence length="56" mass="6366">MNAQIKNFFKRSFTHPEVLPLMAIVGTALSTASYVGYRQLHSPGVELHHKTHNYAR</sequence>
<dbReference type="RefSeq" id="XP_067522819.1">
    <property type="nucleotide sequence ID" value="XM_067666718.1"/>
</dbReference>
<reference evidence="1 2" key="1">
    <citation type="journal article" date="2009" name="PLoS Genet.">
        <title>Genomic analysis of the basal lineage fungus Rhizopus oryzae reveals a whole-genome duplication.</title>
        <authorList>
            <person name="Ma L.-J."/>
            <person name="Ibrahim A.S."/>
            <person name="Skory C."/>
            <person name="Grabherr M.G."/>
            <person name="Burger G."/>
            <person name="Butler M."/>
            <person name="Elias M."/>
            <person name="Idnurm A."/>
            <person name="Lang B.F."/>
            <person name="Sone T."/>
            <person name="Abe A."/>
            <person name="Calvo S.E."/>
            <person name="Corrochano L.M."/>
            <person name="Engels R."/>
            <person name="Fu J."/>
            <person name="Hansberg W."/>
            <person name="Kim J.-M."/>
            <person name="Kodira C.D."/>
            <person name="Koehrsen M.J."/>
            <person name="Liu B."/>
            <person name="Miranda-Saavedra D."/>
            <person name="O'Leary S."/>
            <person name="Ortiz-Castellanos L."/>
            <person name="Poulter R."/>
            <person name="Rodriguez-Romero J."/>
            <person name="Ruiz-Herrera J."/>
            <person name="Shen Y.-Q."/>
            <person name="Zeng Q."/>
            <person name="Galagan J."/>
            <person name="Birren B.W."/>
            <person name="Cuomo C.A."/>
            <person name="Wickes B.L."/>
        </authorList>
    </citation>
    <scope>NUCLEOTIDE SEQUENCE [LARGE SCALE GENOMIC DNA]</scope>
    <source>
        <strain evidence="2">RA 99-880 / ATCC MYA-4621 / FGSC 9543 / NRRL 43880</strain>
    </source>
</reference>
<organism evidence="1 2">
    <name type="scientific">Rhizopus delemar (strain RA 99-880 / ATCC MYA-4621 / FGSC 9543 / NRRL 43880)</name>
    <name type="common">Mucormycosis agent</name>
    <name type="synonym">Rhizopus arrhizus var. delemar</name>
    <dbReference type="NCBI Taxonomy" id="246409"/>
    <lineage>
        <taxon>Eukaryota</taxon>
        <taxon>Fungi</taxon>
        <taxon>Fungi incertae sedis</taxon>
        <taxon>Mucoromycota</taxon>
        <taxon>Mucoromycotina</taxon>
        <taxon>Mucoromycetes</taxon>
        <taxon>Mucorales</taxon>
        <taxon>Mucorineae</taxon>
        <taxon>Rhizopodaceae</taxon>
        <taxon>Rhizopus</taxon>
    </lineage>
</organism>
<evidence type="ECO:0000313" key="2">
    <source>
        <dbReference type="Proteomes" id="UP000009138"/>
    </source>
</evidence>
<gene>
    <name evidence="1" type="ORF">RO3G_12134</name>
</gene>
<protein>
    <submittedName>
        <fullName evidence="1">Uncharacterized protein</fullName>
    </submittedName>
</protein>
<dbReference type="AlphaFoldDB" id="I1CG43"/>
<dbReference type="OMA" id="SFSHPEV"/>